<dbReference type="GO" id="GO:0004630">
    <property type="term" value="F:phospholipase D activity"/>
    <property type="evidence" value="ECO:0007669"/>
    <property type="project" value="UniProtKB-EC"/>
</dbReference>
<dbReference type="EMBL" id="CP090643">
    <property type="protein sequence ID" value="WFN23533.1"/>
    <property type="molecule type" value="Genomic_DNA"/>
</dbReference>
<comment type="catalytic activity">
    <reaction evidence="1">
        <text>a 1,2-diacyl-sn-glycero-3-phosphocholine + H2O = a 1,2-diacyl-sn-glycero-3-phosphate + choline + H(+)</text>
        <dbReference type="Rhea" id="RHEA:14445"/>
        <dbReference type="ChEBI" id="CHEBI:15354"/>
        <dbReference type="ChEBI" id="CHEBI:15377"/>
        <dbReference type="ChEBI" id="CHEBI:15378"/>
        <dbReference type="ChEBI" id="CHEBI:57643"/>
        <dbReference type="ChEBI" id="CHEBI:58608"/>
        <dbReference type="EC" id="3.1.4.4"/>
    </reaction>
</comment>
<evidence type="ECO:0000256" key="4">
    <source>
        <dbReference type="ARBA" id="ARBA00022801"/>
    </source>
</evidence>
<reference evidence="9" key="2">
    <citation type="journal article" date="2017" name="Genome Announc.">
        <title>High-Quality Draft Genome Sequence of Burkholderia contaminans CH-1, a Gram-Negative Bacterium That Metabolizes 2-Azahypoxanthine, a Plant Growth-Regulating Compound.</title>
        <authorList>
            <person name="Choi J.-H."/>
            <person name="Sugiura H."/>
            <person name="Moriuchi R."/>
            <person name="Kawagishi H."/>
            <person name="Dohra H."/>
        </authorList>
    </citation>
    <scope>NUCLEOTIDE SEQUENCE</scope>
    <source>
        <strain evidence="9">CH-1</strain>
        <plasmid evidence="9">pBC453</plasmid>
    </source>
</reference>
<dbReference type="CDD" id="cd09170">
    <property type="entry name" value="PLDc_Nuc"/>
    <property type="match status" value="1"/>
</dbReference>
<organism evidence="9">
    <name type="scientific">Burkholderia contaminans</name>
    <dbReference type="NCBI Taxonomy" id="488447"/>
    <lineage>
        <taxon>Bacteria</taxon>
        <taxon>Pseudomonadati</taxon>
        <taxon>Pseudomonadota</taxon>
        <taxon>Betaproteobacteria</taxon>
        <taxon>Burkholderiales</taxon>
        <taxon>Burkholderiaceae</taxon>
        <taxon>Burkholderia</taxon>
        <taxon>Burkholderia cepacia complex</taxon>
    </lineage>
</organism>
<reference evidence="9" key="1">
    <citation type="journal article" date="2016" name="Biosci. Biotechnol. Biochem.">
        <title>Bioconversion of AHX to AOH by resting cells of Burkholderia contaminans CH-1.</title>
        <authorList>
            <person name="Choi J.H."/>
            <person name="Kikuchi A."/>
            <person name="Pumkaeo P."/>
            <person name="Hirai H."/>
            <person name="Tokuyama S."/>
            <person name="Kawagishi H."/>
        </authorList>
    </citation>
    <scope>NUCLEOTIDE SEQUENCE</scope>
    <source>
        <strain evidence="9">CH-1</strain>
        <plasmid evidence="9">pBC453</plasmid>
    </source>
</reference>
<dbReference type="PANTHER" id="PTHR43856">
    <property type="entry name" value="CARDIOLIPIN HYDROLASE"/>
    <property type="match status" value="1"/>
</dbReference>
<dbReference type="Proteomes" id="UP001220209">
    <property type="component" value="Plasmid unnamed1"/>
</dbReference>
<evidence type="ECO:0000313" key="10">
    <source>
        <dbReference type="EMBL" id="WFN23533.1"/>
    </source>
</evidence>
<keyword evidence="7" id="KW-0732">Signal</keyword>
<comment type="similarity">
    <text evidence="2">Belongs to the phospholipase D family.</text>
</comment>
<sequence>MKQKVSLVTIAMALAMSWVPAQAQTLDSLLRPVEHLLTRAPKQVNHFTRAKYQSDVGEGVSEQHAFEPGATWDCGFSPEGGASSRVIRAINEVRTRPGNDATILVAAYAFTSLPIARALIAAHDRGVKVAVVADATENRKPASKVRMLMESGVAVRFDNRLQMLHHKFLVLDGTAVETGSFNFTKAAASEQHAENACVFRNSPQMAATFTGAWQRLWRESDPAS</sequence>
<dbReference type="AlphaFoldDB" id="A0A250LMQ0"/>
<dbReference type="InterPro" id="IPR025202">
    <property type="entry name" value="PLD-like_dom"/>
</dbReference>
<evidence type="ECO:0000313" key="11">
    <source>
        <dbReference type="Proteomes" id="UP001220209"/>
    </source>
</evidence>
<evidence type="ECO:0000256" key="7">
    <source>
        <dbReference type="SAM" id="SignalP"/>
    </source>
</evidence>
<gene>
    <name evidence="9" type="ORF">BCCH1_77700</name>
    <name evidence="10" type="ORF">LXE91_39015</name>
</gene>
<dbReference type="SUPFAM" id="SSF56024">
    <property type="entry name" value="Phospholipase D/nuclease"/>
    <property type="match status" value="1"/>
</dbReference>
<dbReference type="EMBL" id="AP018360">
    <property type="protein sequence ID" value="BBA45259.1"/>
    <property type="molecule type" value="Genomic_DNA"/>
</dbReference>
<geneLocation type="plasmid" evidence="10 11">
    <name>unnamed1</name>
</geneLocation>
<evidence type="ECO:0000256" key="2">
    <source>
        <dbReference type="ARBA" id="ARBA00008664"/>
    </source>
</evidence>
<dbReference type="InterPro" id="IPR051406">
    <property type="entry name" value="PLD_domain"/>
</dbReference>
<evidence type="ECO:0000256" key="6">
    <source>
        <dbReference type="ARBA" id="ARBA00023098"/>
    </source>
</evidence>
<keyword evidence="9" id="KW-0614">Plasmid</keyword>
<dbReference type="PROSITE" id="PS50035">
    <property type="entry name" value="PLD"/>
    <property type="match status" value="1"/>
</dbReference>
<accession>A0A250LMQ0</accession>
<evidence type="ECO:0000256" key="1">
    <source>
        <dbReference type="ARBA" id="ARBA00000798"/>
    </source>
</evidence>
<feature type="domain" description="PLD phosphodiesterase" evidence="8">
    <location>
        <begin position="160"/>
        <end position="187"/>
    </location>
</feature>
<evidence type="ECO:0000259" key="8">
    <source>
        <dbReference type="PROSITE" id="PS50035"/>
    </source>
</evidence>
<keyword evidence="4" id="KW-0378">Hydrolase</keyword>
<dbReference type="GO" id="GO:0016891">
    <property type="term" value="F:RNA endonuclease activity producing 5'-phosphomonoesters, hydrolytic mechanism"/>
    <property type="evidence" value="ECO:0007669"/>
    <property type="project" value="TreeGrafter"/>
</dbReference>
<keyword evidence="5" id="KW-0442">Lipid degradation</keyword>
<feature type="signal peptide" evidence="7">
    <location>
        <begin position="1"/>
        <end position="23"/>
    </location>
</feature>
<evidence type="ECO:0000256" key="5">
    <source>
        <dbReference type="ARBA" id="ARBA00022963"/>
    </source>
</evidence>
<proteinExistence type="inferred from homology"/>
<dbReference type="PANTHER" id="PTHR43856:SF1">
    <property type="entry name" value="MITOCHONDRIAL CARDIOLIPIN HYDROLASE"/>
    <property type="match status" value="1"/>
</dbReference>
<evidence type="ECO:0000313" key="9">
    <source>
        <dbReference type="EMBL" id="BBA45259.1"/>
    </source>
</evidence>
<dbReference type="RefSeq" id="WP_082139529.1">
    <property type="nucleotide sequence ID" value="NZ_AP018360.1"/>
</dbReference>
<feature type="chain" id="PRO_5044379295" description="phospholipase D" evidence="7">
    <location>
        <begin position="24"/>
        <end position="224"/>
    </location>
</feature>
<dbReference type="GO" id="GO:0016042">
    <property type="term" value="P:lipid catabolic process"/>
    <property type="evidence" value="ECO:0007669"/>
    <property type="project" value="UniProtKB-KW"/>
</dbReference>
<dbReference type="EC" id="3.1.4.4" evidence="3"/>
<evidence type="ECO:0000256" key="3">
    <source>
        <dbReference type="ARBA" id="ARBA00012027"/>
    </source>
</evidence>
<name>A0A250LMQ0_9BURK</name>
<dbReference type="InterPro" id="IPR001736">
    <property type="entry name" value="PLipase_D/transphosphatidylase"/>
</dbReference>
<protein>
    <recommendedName>
        <fullName evidence="3">phospholipase D</fullName>
        <ecNumber evidence="3">3.1.4.4</ecNumber>
    </recommendedName>
</protein>
<dbReference type="Pfam" id="PF13091">
    <property type="entry name" value="PLDc_2"/>
    <property type="match status" value="1"/>
</dbReference>
<dbReference type="GO" id="GO:0006793">
    <property type="term" value="P:phosphorus metabolic process"/>
    <property type="evidence" value="ECO:0007669"/>
    <property type="project" value="UniProtKB-ARBA"/>
</dbReference>
<reference evidence="10 11" key="3">
    <citation type="submission" date="2021-12" db="EMBL/GenBank/DDBJ databases">
        <title>Genomic and phenotypic characterization of three Burkholderia contaminans isolates recovered from different sources.</title>
        <authorList>
            <person name="Lopez De Volder A."/>
            <person name="Fan Y."/>
            <person name="Nunvar J."/>
            <person name="Herrera T."/>
            <person name="Timp W."/>
            <person name="Degrossi J."/>
        </authorList>
    </citation>
    <scope>NUCLEOTIDE SEQUENCE [LARGE SCALE GENOMIC DNA]</scope>
    <source>
        <strain evidence="10 11">LMG 23361</strain>
        <plasmid evidence="10 11">unnamed1</plasmid>
    </source>
</reference>
<keyword evidence="6" id="KW-0443">Lipid metabolism</keyword>
<geneLocation type="plasmid" evidence="9">
    <name>pBC453</name>
</geneLocation>
<dbReference type="Gene3D" id="3.30.870.10">
    <property type="entry name" value="Endonuclease Chain A"/>
    <property type="match status" value="1"/>
</dbReference>